<dbReference type="UniPathway" id="UPA00035">
    <property type="reaction ID" value="UER00040"/>
</dbReference>
<evidence type="ECO:0000256" key="2">
    <source>
        <dbReference type="ARBA" id="ARBA00004873"/>
    </source>
</evidence>
<dbReference type="PRINTS" id="PR00095">
    <property type="entry name" value="ANTSNTHASEI"/>
</dbReference>
<dbReference type="InterPro" id="IPR005256">
    <property type="entry name" value="Anth_synth_I_PabB"/>
</dbReference>
<evidence type="ECO:0000256" key="9">
    <source>
        <dbReference type="ARBA" id="ARBA00022822"/>
    </source>
</evidence>
<evidence type="ECO:0000256" key="15">
    <source>
        <dbReference type="RuleBase" id="RU364045"/>
    </source>
</evidence>
<comment type="function">
    <text evidence="13 15">Part of a heterotetrameric complex that catalyzes the two-step biosynthesis of anthranilate, an intermediate in the biosynthesis of L-tryptophan. In the first step, the glutamine-binding beta subunit (TrpG) of anthranilate synthase (AS) provides the glutamine amidotransferase activity which generates ammonia as a substrate that, along with chorismate, is used in the second step, catalyzed by the large alpha subunit of AS (TrpE) to produce anthranilate. In the absence of TrpG, TrpE can synthesize anthranilate directly from chorismate and high concentrations of ammonia.</text>
</comment>
<comment type="pathway">
    <text evidence="2 15">Amino-acid biosynthesis; L-tryptophan biosynthesis; L-tryptophan from chorismate: step 1/5.</text>
</comment>
<organism evidence="18 19">
    <name type="scientific">Phreatobacter cathodiphilus</name>
    <dbReference type="NCBI Taxonomy" id="1868589"/>
    <lineage>
        <taxon>Bacteria</taxon>
        <taxon>Pseudomonadati</taxon>
        <taxon>Pseudomonadota</taxon>
        <taxon>Alphaproteobacteria</taxon>
        <taxon>Hyphomicrobiales</taxon>
        <taxon>Phreatobacteraceae</taxon>
        <taxon>Phreatobacter</taxon>
    </lineage>
</organism>
<dbReference type="KEGG" id="phr:C6569_09120"/>
<dbReference type="InterPro" id="IPR006805">
    <property type="entry name" value="Anth_synth_I_N"/>
</dbReference>
<evidence type="ECO:0000313" key="18">
    <source>
        <dbReference type="EMBL" id="AVO45209.1"/>
    </source>
</evidence>
<dbReference type="InterPro" id="IPR005801">
    <property type="entry name" value="ADC_synthase"/>
</dbReference>
<dbReference type="InterPro" id="IPR015890">
    <property type="entry name" value="Chorismate_C"/>
</dbReference>
<dbReference type="RefSeq" id="WP_106748550.1">
    <property type="nucleotide sequence ID" value="NZ_CP027668.1"/>
</dbReference>
<evidence type="ECO:0000256" key="6">
    <source>
        <dbReference type="ARBA" id="ARBA00020653"/>
    </source>
</evidence>
<reference evidence="18 19" key="1">
    <citation type="submission" date="2018-03" db="EMBL/GenBank/DDBJ databases">
        <title>Genome sequencing of Phreatobacter sp.</title>
        <authorList>
            <person name="Kim S.-J."/>
            <person name="Heo J."/>
            <person name="Kwon S.-W."/>
        </authorList>
    </citation>
    <scope>NUCLEOTIDE SEQUENCE [LARGE SCALE GENOMIC DNA]</scope>
    <source>
        <strain evidence="18 19">S-12</strain>
    </source>
</reference>
<evidence type="ECO:0000256" key="13">
    <source>
        <dbReference type="ARBA" id="ARBA00025634"/>
    </source>
</evidence>
<evidence type="ECO:0000313" key="19">
    <source>
        <dbReference type="Proteomes" id="UP000237889"/>
    </source>
</evidence>
<keyword evidence="12 15" id="KW-0456">Lyase</keyword>
<dbReference type="AlphaFoldDB" id="A0A2S0NAK9"/>
<keyword evidence="7 15" id="KW-0028">Amino-acid biosynthesis</keyword>
<evidence type="ECO:0000256" key="14">
    <source>
        <dbReference type="ARBA" id="ARBA00047683"/>
    </source>
</evidence>
<evidence type="ECO:0000259" key="17">
    <source>
        <dbReference type="Pfam" id="PF04715"/>
    </source>
</evidence>
<evidence type="ECO:0000256" key="3">
    <source>
        <dbReference type="ARBA" id="ARBA00009562"/>
    </source>
</evidence>
<dbReference type="PANTHER" id="PTHR11236:SF48">
    <property type="entry name" value="ISOCHORISMATE SYNTHASE MENF"/>
    <property type="match status" value="1"/>
</dbReference>
<comment type="catalytic activity">
    <reaction evidence="14 15">
        <text>chorismate + L-glutamine = anthranilate + pyruvate + L-glutamate + H(+)</text>
        <dbReference type="Rhea" id="RHEA:21732"/>
        <dbReference type="ChEBI" id="CHEBI:15361"/>
        <dbReference type="ChEBI" id="CHEBI:15378"/>
        <dbReference type="ChEBI" id="CHEBI:16567"/>
        <dbReference type="ChEBI" id="CHEBI:29748"/>
        <dbReference type="ChEBI" id="CHEBI:29985"/>
        <dbReference type="ChEBI" id="CHEBI:58359"/>
        <dbReference type="EC" id="4.1.3.27"/>
    </reaction>
</comment>
<dbReference type="SUPFAM" id="SSF56322">
    <property type="entry name" value="ADC synthase"/>
    <property type="match status" value="1"/>
</dbReference>
<comment type="similarity">
    <text evidence="3 15">Belongs to the anthranilate synthase component I family.</text>
</comment>
<keyword evidence="10 15" id="KW-0460">Magnesium</keyword>
<keyword evidence="11 15" id="KW-0057">Aromatic amino acid biosynthesis</keyword>
<evidence type="ECO:0000256" key="1">
    <source>
        <dbReference type="ARBA" id="ARBA00001946"/>
    </source>
</evidence>
<feature type="domain" description="Chorismate-utilising enzyme C-terminal" evidence="16">
    <location>
        <begin position="231"/>
        <end position="483"/>
    </location>
</feature>
<accession>A0A2S0NAK9</accession>
<evidence type="ECO:0000256" key="5">
    <source>
        <dbReference type="ARBA" id="ARBA00012266"/>
    </source>
</evidence>
<dbReference type="NCBIfam" id="TIGR00564">
    <property type="entry name" value="trpE_most"/>
    <property type="match status" value="1"/>
</dbReference>
<name>A0A2S0NAK9_9HYPH</name>
<dbReference type="Pfam" id="PF00425">
    <property type="entry name" value="Chorismate_bind"/>
    <property type="match status" value="1"/>
</dbReference>
<feature type="domain" description="Anthranilate synthase component I N-terminal" evidence="17">
    <location>
        <begin position="29"/>
        <end position="174"/>
    </location>
</feature>
<comment type="subunit">
    <text evidence="4 15">Heterotetramer consisting of two non-identical subunits: a beta subunit (TrpG) and a large alpha subunit (TrpE).</text>
</comment>
<evidence type="ECO:0000256" key="10">
    <source>
        <dbReference type="ARBA" id="ARBA00022842"/>
    </source>
</evidence>
<gene>
    <name evidence="15 18" type="primary">trpE</name>
    <name evidence="18" type="ORF">C6569_09120</name>
</gene>
<evidence type="ECO:0000256" key="11">
    <source>
        <dbReference type="ARBA" id="ARBA00023141"/>
    </source>
</evidence>
<protein>
    <recommendedName>
        <fullName evidence="6 15">Anthranilate synthase component 1</fullName>
        <ecNumber evidence="5 15">4.1.3.27</ecNumber>
    </recommendedName>
</protein>
<dbReference type="EC" id="4.1.3.27" evidence="5 15"/>
<sequence>MQIEPAFEAFQPLHAAGQPQVVWTTLVSDLETPVSAYLKIAGSKTNAFLLESVEGGAIKGRYSVLGMEPDLIWRCRGQVAEINRRPAADHNAFVPLPDAPLTELRKLLADSRIAVPDTLPPMAAGVFGYLGYDMVRQMEHLPDVPPDPLGLADALFIRPTVVLVFDAVKDQITVVTPVRPQSGQSAKQAYDQAVNRLVAVVDALDGPLERQTPLPDHAEIMAGLVSNTPEADYSAMVDRAKDYIAAGDIFQVVLSQRFSTPFTLPPFSLYRALRRVNPSPFLYYLAFDGFSVAGSSPEILVRVRDGRVTIRPIAGTRPRGATPADDKRLGEELLADPKERSEHLMLLDLGRNDVGRVAKIGTVEVTDKFFLEHYSHVMHIVSNVEGELDPKHDLIDALAAGFPAGTVSGAPKVRAMQIIDELEKEKRGLYAGCVGYFSATGAMDTCIVLRTAVVKDGQMYVQAGAGIVADSVNAMEQAECVNKAKALVHAANEAVKTAARVGRGQ</sequence>
<dbReference type="InterPro" id="IPR019999">
    <property type="entry name" value="Anth_synth_I-like"/>
</dbReference>
<keyword evidence="8 15" id="KW-0479">Metal-binding</keyword>
<evidence type="ECO:0000256" key="4">
    <source>
        <dbReference type="ARBA" id="ARBA00011575"/>
    </source>
</evidence>
<proteinExistence type="inferred from homology"/>
<dbReference type="GO" id="GO:0046872">
    <property type="term" value="F:metal ion binding"/>
    <property type="evidence" value="ECO:0007669"/>
    <property type="project" value="UniProtKB-KW"/>
</dbReference>
<dbReference type="GO" id="GO:0000162">
    <property type="term" value="P:L-tryptophan biosynthetic process"/>
    <property type="evidence" value="ECO:0007669"/>
    <property type="project" value="UniProtKB-UniPathway"/>
</dbReference>
<dbReference type="Gene3D" id="3.60.120.10">
    <property type="entry name" value="Anthranilate synthase"/>
    <property type="match status" value="1"/>
</dbReference>
<dbReference type="PANTHER" id="PTHR11236">
    <property type="entry name" value="AMINOBENZOATE/ANTHRANILATE SYNTHASE"/>
    <property type="match status" value="1"/>
</dbReference>
<dbReference type="Pfam" id="PF04715">
    <property type="entry name" value="Anth_synt_I_N"/>
    <property type="match status" value="1"/>
</dbReference>
<dbReference type="OrthoDB" id="9803598at2"/>
<dbReference type="EMBL" id="CP027668">
    <property type="protein sequence ID" value="AVO45209.1"/>
    <property type="molecule type" value="Genomic_DNA"/>
</dbReference>
<dbReference type="GO" id="GO:0004049">
    <property type="term" value="F:anthranilate synthase activity"/>
    <property type="evidence" value="ECO:0007669"/>
    <property type="project" value="UniProtKB-EC"/>
</dbReference>
<evidence type="ECO:0000256" key="12">
    <source>
        <dbReference type="ARBA" id="ARBA00023239"/>
    </source>
</evidence>
<comment type="cofactor">
    <cofactor evidence="1 15">
        <name>Mg(2+)</name>
        <dbReference type="ChEBI" id="CHEBI:18420"/>
    </cofactor>
</comment>
<evidence type="ECO:0000256" key="7">
    <source>
        <dbReference type="ARBA" id="ARBA00022605"/>
    </source>
</evidence>
<keyword evidence="9 15" id="KW-0822">Tryptophan biosynthesis</keyword>
<dbReference type="Proteomes" id="UP000237889">
    <property type="component" value="Chromosome"/>
</dbReference>
<evidence type="ECO:0000259" key="16">
    <source>
        <dbReference type="Pfam" id="PF00425"/>
    </source>
</evidence>
<keyword evidence="19" id="KW-1185">Reference proteome</keyword>
<evidence type="ECO:0000256" key="8">
    <source>
        <dbReference type="ARBA" id="ARBA00022723"/>
    </source>
</evidence>